<feature type="domain" description="PTS EIIA type-4" evidence="8">
    <location>
        <begin position="1"/>
        <end position="127"/>
    </location>
</feature>
<dbReference type="KEGG" id="acij:JS278_00460"/>
<evidence type="ECO:0000256" key="5">
    <source>
        <dbReference type="ARBA" id="ARBA00022679"/>
    </source>
</evidence>
<gene>
    <name evidence="9" type="primary">manX</name>
    <name evidence="9" type="ORF">JS278_00460</name>
</gene>
<dbReference type="InterPro" id="IPR033887">
    <property type="entry name" value="PTS_IIA_man"/>
</dbReference>
<dbReference type="GO" id="GO:0016020">
    <property type="term" value="C:membrane"/>
    <property type="evidence" value="ECO:0007669"/>
    <property type="project" value="InterPro"/>
</dbReference>
<reference evidence="9 10" key="1">
    <citation type="submission" date="2017-12" db="EMBL/GenBank/DDBJ databases">
        <title>The whole genome sequence of the Acidipropionibacterium virtanenii sp. nov. type strain JS278.</title>
        <authorList>
            <person name="Laine P."/>
            <person name="Deptula P."/>
            <person name="Varmanen P."/>
            <person name="Auvinen P."/>
        </authorList>
    </citation>
    <scope>NUCLEOTIDE SEQUENCE [LARGE SCALE GENOMIC DNA]</scope>
    <source>
        <strain evidence="9 10">JS278</strain>
    </source>
</reference>
<dbReference type="GO" id="GO:0016301">
    <property type="term" value="F:kinase activity"/>
    <property type="evidence" value="ECO:0007669"/>
    <property type="project" value="UniProtKB-KW"/>
</dbReference>
<evidence type="ECO:0000313" key="10">
    <source>
        <dbReference type="Proteomes" id="UP000251995"/>
    </source>
</evidence>
<dbReference type="PROSITE" id="PS51096">
    <property type="entry name" value="PTS_EIIA_TYPE_4"/>
    <property type="match status" value="1"/>
</dbReference>
<accession>A0A344UQV5</accession>
<sequence length="144" mass="14788">MPGIIVTGHGHFATGIVSALELILGPQDGLVAVDFPEGDTATQITENLTSAVDSFGGGAVVVFSDLRGGQPFNVASALCTDHPNLRVAFGTNLPLLIEAVTRFGGNAIHVPDETLLEEVIRAGAESVGKFTVGTGASSAQDDWD</sequence>
<dbReference type="AlphaFoldDB" id="A0A344UQV5"/>
<dbReference type="OrthoDB" id="3183705at2"/>
<dbReference type="InterPro" id="IPR051471">
    <property type="entry name" value="Bacterial_PTS_sugar_comp"/>
</dbReference>
<protein>
    <submittedName>
        <fullName evidence="9">PTS system mannose-specific EIIAB component</fullName>
        <ecNumber evidence="9">2.7.1.191</ecNumber>
    </submittedName>
</protein>
<keyword evidence="6" id="KW-0598">Phosphotransferase system</keyword>
<dbReference type="PANTHER" id="PTHR33799">
    <property type="entry name" value="PTS PERMEASE-RELATED-RELATED"/>
    <property type="match status" value="1"/>
</dbReference>
<evidence type="ECO:0000256" key="7">
    <source>
        <dbReference type="ARBA" id="ARBA00022777"/>
    </source>
</evidence>
<dbReference type="InterPro" id="IPR004701">
    <property type="entry name" value="PTS_EIIA_man-typ"/>
</dbReference>
<evidence type="ECO:0000256" key="2">
    <source>
        <dbReference type="ARBA" id="ARBA00022448"/>
    </source>
</evidence>
<evidence type="ECO:0000256" key="3">
    <source>
        <dbReference type="ARBA" id="ARBA00022490"/>
    </source>
</evidence>
<proteinExistence type="predicted"/>
<organism evidence="9 10">
    <name type="scientific">Acidipropionibacterium virtanenii</name>
    <dbReference type="NCBI Taxonomy" id="2057246"/>
    <lineage>
        <taxon>Bacteria</taxon>
        <taxon>Bacillati</taxon>
        <taxon>Actinomycetota</taxon>
        <taxon>Actinomycetes</taxon>
        <taxon>Propionibacteriales</taxon>
        <taxon>Propionibacteriaceae</taxon>
        <taxon>Acidipropionibacterium</taxon>
    </lineage>
</organism>
<evidence type="ECO:0000313" key="9">
    <source>
        <dbReference type="EMBL" id="AXE37653.1"/>
    </source>
</evidence>
<dbReference type="SUPFAM" id="SSF53062">
    <property type="entry name" value="PTS system fructose IIA component-like"/>
    <property type="match status" value="1"/>
</dbReference>
<evidence type="ECO:0000256" key="1">
    <source>
        <dbReference type="ARBA" id="ARBA00004496"/>
    </source>
</evidence>
<dbReference type="GO" id="GO:0009401">
    <property type="term" value="P:phosphoenolpyruvate-dependent sugar phosphotransferase system"/>
    <property type="evidence" value="ECO:0007669"/>
    <property type="project" value="UniProtKB-KW"/>
</dbReference>
<dbReference type="Gene3D" id="3.40.50.510">
    <property type="entry name" value="Phosphotransferase system, mannose-type IIA component"/>
    <property type="match status" value="1"/>
</dbReference>
<dbReference type="Pfam" id="PF03610">
    <property type="entry name" value="EIIA-man"/>
    <property type="match status" value="1"/>
</dbReference>
<name>A0A344UQV5_9ACTN</name>
<keyword evidence="7" id="KW-0418">Kinase</keyword>
<dbReference type="GO" id="GO:0005737">
    <property type="term" value="C:cytoplasm"/>
    <property type="evidence" value="ECO:0007669"/>
    <property type="project" value="UniProtKB-SubCell"/>
</dbReference>
<dbReference type="CDD" id="cd00006">
    <property type="entry name" value="PTS_IIA_man"/>
    <property type="match status" value="1"/>
</dbReference>
<dbReference type="InterPro" id="IPR036662">
    <property type="entry name" value="PTS_EIIA_man-typ_sf"/>
</dbReference>
<dbReference type="PANTHER" id="PTHR33799:SF1">
    <property type="entry name" value="PTS SYSTEM MANNOSE-SPECIFIC EIIAB COMPONENT-RELATED"/>
    <property type="match status" value="1"/>
</dbReference>
<keyword evidence="10" id="KW-1185">Reference proteome</keyword>
<dbReference type="Proteomes" id="UP000251995">
    <property type="component" value="Chromosome"/>
</dbReference>
<dbReference type="EMBL" id="CP025198">
    <property type="protein sequence ID" value="AXE37653.1"/>
    <property type="molecule type" value="Genomic_DNA"/>
</dbReference>
<evidence type="ECO:0000256" key="6">
    <source>
        <dbReference type="ARBA" id="ARBA00022683"/>
    </source>
</evidence>
<evidence type="ECO:0000259" key="8">
    <source>
        <dbReference type="PROSITE" id="PS51096"/>
    </source>
</evidence>
<dbReference type="RefSeq" id="WP_114043780.1">
    <property type="nucleotide sequence ID" value="NZ_CP025198.1"/>
</dbReference>
<keyword evidence="3" id="KW-0963">Cytoplasm</keyword>
<keyword evidence="2" id="KW-0813">Transport</keyword>
<keyword evidence="5 9" id="KW-0808">Transferase</keyword>
<comment type="subcellular location">
    <subcellularLocation>
        <location evidence="1">Cytoplasm</location>
    </subcellularLocation>
</comment>
<evidence type="ECO:0000256" key="4">
    <source>
        <dbReference type="ARBA" id="ARBA00022597"/>
    </source>
</evidence>
<keyword evidence="4" id="KW-0762">Sugar transport</keyword>
<dbReference type="EC" id="2.7.1.191" evidence="9"/>